<dbReference type="InterPro" id="IPR036005">
    <property type="entry name" value="Creatinase/aminopeptidase-like"/>
</dbReference>
<gene>
    <name evidence="2" type="ORF">LSAA_750</name>
</gene>
<sequence>MALWKERRTRSVTAAIVDIIQFIALKQLPFRGSDTALDARGEVGSGIFVSLTDYTLKKEMYLVRIFRNIPANITYTPHHIQNEITEIMSAIITEEIVKHIQGLWNQRSHWLRKYIHSASLRGQEHTVRERLVSMVTTKQCDAKSLTQLQKIKFFKKPTVAAVHTGENLKRLLEQRWIGHLATVTVILKSIDNIIHLLQGIEGAQPRAAKVRMEATGLLKTITKTSFLLIPCTTHQILSLLDPPNTVLIAQTYALPAFNAPTVSNWVLDTARSFVPRIVLNPHGTRINSFINAPKNPRTTPGLVFKFTGNLRPFPQTPKRLVPEKIPRPDYAVHPDGIPLSETKMKGNTYVRILDEEEIEALRVSCRLGRQVLDEAAAVVDAGVTTEEIDRVSCCTSVNEVICHGIPDKRVLEKGDIVNVDVTVFHRGFHGDLNETLFAGEPTPTAKALVLNTWECLDKAIKECVKPGVKYREVGNVIQKHAGNSGYSVVRGYCGHEPMISEGVWSDQTWPDSWTAVTTDGKLSAQFEQTMVVTSKGADVLTARLGKPDVPYFLDPK</sequence>
<name>A0A7R8GZN1_LEPSM</name>
<dbReference type="PANTHER" id="PTHR43330">
    <property type="entry name" value="METHIONINE AMINOPEPTIDASE"/>
    <property type="match status" value="1"/>
</dbReference>
<dbReference type="EMBL" id="HG994580">
    <property type="protein sequence ID" value="CAF2767243.1"/>
    <property type="molecule type" value="Genomic_DNA"/>
</dbReference>
<feature type="domain" description="Peptidase M24" evidence="1">
    <location>
        <begin position="392"/>
        <end position="495"/>
    </location>
</feature>
<dbReference type="PRINTS" id="PR00599">
    <property type="entry name" value="MAPEPTIDASE"/>
</dbReference>
<keyword evidence="3" id="KW-1185">Reference proteome</keyword>
<dbReference type="InterPro" id="IPR001714">
    <property type="entry name" value="Pept_M24_MAP"/>
</dbReference>
<dbReference type="OrthoDB" id="3209743at2759"/>
<proteinExistence type="predicted"/>
<dbReference type="GO" id="GO:0005829">
    <property type="term" value="C:cytosol"/>
    <property type="evidence" value="ECO:0007669"/>
    <property type="project" value="TreeGrafter"/>
</dbReference>
<dbReference type="PANTHER" id="PTHR43330:SF7">
    <property type="entry name" value="METHIONINE AMINOPEPTIDASE 1"/>
    <property type="match status" value="1"/>
</dbReference>
<dbReference type="EC" id="3.4.11.18" evidence="2"/>
<dbReference type="Gene3D" id="3.90.230.10">
    <property type="entry name" value="Creatinase/methionine aminopeptidase superfamily"/>
    <property type="match status" value="1"/>
</dbReference>
<dbReference type="SUPFAM" id="SSF55920">
    <property type="entry name" value="Creatinase/aminopeptidase"/>
    <property type="match status" value="1"/>
</dbReference>
<protein>
    <submittedName>
        <fullName evidence="2">Map</fullName>
        <ecNumber evidence="2">3.4.11.18</ecNumber>
    </submittedName>
</protein>
<dbReference type="GO" id="GO:0070006">
    <property type="term" value="F:metalloaminopeptidase activity"/>
    <property type="evidence" value="ECO:0007669"/>
    <property type="project" value="TreeGrafter"/>
</dbReference>
<reference evidence="2" key="1">
    <citation type="submission" date="2021-02" db="EMBL/GenBank/DDBJ databases">
        <authorList>
            <person name="Bekaert M."/>
        </authorList>
    </citation>
    <scope>NUCLEOTIDE SEQUENCE</scope>
    <source>
        <strain evidence="2">IoA-00</strain>
    </source>
</reference>
<evidence type="ECO:0000313" key="3">
    <source>
        <dbReference type="Proteomes" id="UP000675881"/>
    </source>
</evidence>
<evidence type="ECO:0000259" key="1">
    <source>
        <dbReference type="Pfam" id="PF00557"/>
    </source>
</evidence>
<keyword evidence="2" id="KW-0031">Aminopeptidase</keyword>
<organism evidence="2 3">
    <name type="scientific">Lepeophtheirus salmonis</name>
    <name type="common">Salmon louse</name>
    <name type="synonym">Caligus salmonis</name>
    <dbReference type="NCBI Taxonomy" id="72036"/>
    <lineage>
        <taxon>Eukaryota</taxon>
        <taxon>Metazoa</taxon>
        <taxon>Ecdysozoa</taxon>
        <taxon>Arthropoda</taxon>
        <taxon>Crustacea</taxon>
        <taxon>Multicrustacea</taxon>
        <taxon>Hexanauplia</taxon>
        <taxon>Copepoda</taxon>
        <taxon>Siphonostomatoida</taxon>
        <taxon>Caligidae</taxon>
        <taxon>Lepeophtheirus</taxon>
    </lineage>
</organism>
<keyword evidence="2" id="KW-0645">Protease</keyword>
<keyword evidence="2" id="KW-0378">Hydrolase</keyword>
<accession>A0A7R8GZN1</accession>
<dbReference type="Pfam" id="PF00557">
    <property type="entry name" value="Peptidase_M24"/>
    <property type="match status" value="1"/>
</dbReference>
<dbReference type="GO" id="GO:0004239">
    <property type="term" value="F:initiator methionyl aminopeptidase activity"/>
    <property type="evidence" value="ECO:0007669"/>
    <property type="project" value="UniProtKB-EC"/>
</dbReference>
<dbReference type="Proteomes" id="UP000675881">
    <property type="component" value="Chromosome 1"/>
</dbReference>
<dbReference type="AlphaFoldDB" id="A0A7R8GZN1"/>
<dbReference type="InterPro" id="IPR000994">
    <property type="entry name" value="Pept_M24"/>
</dbReference>
<evidence type="ECO:0000313" key="2">
    <source>
        <dbReference type="EMBL" id="CAF2767243.1"/>
    </source>
</evidence>